<sequence>MAVCLQHTHLHARFVSEFKAALTARLLHAGAPARDIVHQYVATIRVLREIDPSGALASLLLRLDAVDAQQPHRAGALLSAVSGPLRAYLRGRADTARCVVALVTAEDGGEGGTCLLEEPPQVLMRGGSGCWGLVVKPSWQLPQVTGTNPAIHTSSV</sequence>
<dbReference type="AlphaFoldDB" id="A0A699ZZQ2"/>
<dbReference type="GO" id="GO:0007091">
    <property type="term" value="P:metaphase/anaphase transition of mitotic cell cycle"/>
    <property type="evidence" value="ECO:0007669"/>
    <property type="project" value="TreeGrafter"/>
</dbReference>
<feature type="domain" description="Anaphase-promoting complex subunit 2 TPR repeats" evidence="1">
    <location>
        <begin position="3"/>
        <end position="57"/>
    </location>
</feature>
<name>A0A699ZZQ2_HAELA</name>
<dbReference type="EMBL" id="BLLF01002528">
    <property type="protein sequence ID" value="GFH24406.1"/>
    <property type="molecule type" value="Genomic_DNA"/>
</dbReference>
<keyword evidence="3" id="KW-1185">Reference proteome</keyword>
<dbReference type="GO" id="GO:0070979">
    <property type="term" value="P:protein K11-linked ubiquitination"/>
    <property type="evidence" value="ECO:0007669"/>
    <property type="project" value="TreeGrafter"/>
</dbReference>
<evidence type="ECO:0000259" key="1">
    <source>
        <dbReference type="Pfam" id="PF25773"/>
    </source>
</evidence>
<protein>
    <submittedName>
        <fullName evidence="2">CULLIN_2 domain-containing protein</fullName>
    </submittedName>
</protein>
<reference evidence="2 3" key="1">
    <citation type="submission" date="2020-02" db="EMBL/GenBank/DDBJ databases">
        <title>Draft genome sequence of Haematococcus lacustris strain NIES-144.</title>
        <authorList>
            <person name="Morimoto D."/>
            <person name="Nakagawa S."/>
            <person name="Yoshida T."/>
            <person name="Sawayama S."/>
        </authorList>
    </citation>
    <scope>NUCLEOTIDE SEQUENCE [LARGE SCALE GENOMIC DNA]</scope>
    <source>
        <strain evidence="2 3">NIES-144</strain>
    </source>
</reference>
<dbReference type="GO" id="GO:0005680">
    <property type="term" value="C:anaphase-promoting complex"/>
    <property type="evidence" value="ECO:0007669"/>
    <property type="project" value="TreeGrafter"/>
</dbReference>
<evidence type="ECO:0000313" key="3">
    <source>
        <dbReference type="Proteomes" id="UP000485058"/>
    </source>
</evidence>
<evidence type="ECO:0000313" key="2">
    <source>
        <dbReference type="EMBL" id="GFH24406.1"/>
    </source>
</evidence>
<dbReference type="InterPro" id="IPR057975">
    <property type="entry name" value="TPR_ANAPC2"/>
</dbReference>
<organism evidence="2 3">
    <name type="scientific">Haematococcus lacustris</name>
    <name type="common">Green alga</name>
    <name type="synonym">Haematococcus pluvialis</name>
    <dbReference type="NCBI Taxonomy" id="44745"/>
    <lineage>
        <taxon>Eukaryota</taxon>
        <taxon>Viridiplantae</taxon>
        <taxon>Chlorophyta</taxon>
        <taxon>core chlorophytes</taxon>
        <taxon>Chlorophyceae</taxon>
        <taxon>CS clade</taxon>
        <taxon>Chlamydomonadales</taxon>
        <taxon>Haematococcaceae</taxon>
        <taxon>Haematococcus</taxon>
    </lineage>
</organism>
<proteinExistence type="predicted"/>
<dbReference type="PANTHER" id="PTHR45957">
    <property type="entry name" value="ANAPHASE-PROMOTING COMPLEX SUBUNIT 2"/>
    <property type="match status" value="1"/>
</dbReference>
<dbReference type="PANTHER" id="PTHR45957:SF1">
    <property type="entry name" value="ANAPHASE-PROMOTING COMPLEX SUBUNIT 2"/>
    <property type="match status" value="1"/>
</dbReference>
<accession>A0A699ZZQ2</accession>
<dbReference type="InterPro" id="IPR044554">
    <property type="entry name" value="ANAPC2"/>
</dbReference>
<comment type="caution">
    <text evidence="2">The sequence shown here is derived from an EMBL/GenBank/DDBJ whole genome shotgun (WGS) entry which is preliminary data.</text>
</comment>
<gene>
    <name evidence="2" type="ORF">HaLaN_22198</name>
</gene>
<dbReference type="Pfam" id="PF25773">
    <property type="entry name" value="TPR_ANAPC2"/>
    <property type="match status" value="1"/>
</dbReference>
<dbReference type="Proteomes" id="UP000485058">
    <property type="component" value="Unassembled WGS sequence"/>
</dbReference>